<evidence type="ECO:0000256" key="1">
    <source>
        <dbReference type="SAM" id="MobiDB-lite"/>
    </source>
</evidence>
<dbReference type="AlphaFoldDB" id="A0A0M0JSD1"/>
<feature type="non-terminal residue" evidence="2">
    <location>
        <position position="780"/>
    </location>
</feature>
<proteinExistence type="predicted"/>
<reference evidence="3" key="1">
    <citation type="journal article" date="2015" name="PLoS Genet.">
        <title>Genome Sequence and Transcriptome Analyses of Chrysochromulina tobin: Metabolic Tools for Enhanced Algal Fitness in the Prominent Order Prymnesiales (Haptophyceae).</title>
        <authorList>
            <person name="Hovde B.T."/>
            <person name="Deodato C.R."/>
            <person name="Hunsperger H.M."/>
            <person name="Ryken S.A."/>
            <person name="Yost W."/>
            <person name="Jha R.K."/>
            <person name="Patterson J."/>
            <person name="Monnat R.J. Jr."/>
            <person name="Barlow S.B."/>
            <person name="Starkenburg S.R."/>
            <person name="Cattolico R.A."/>
        </authorList>
    </citation>
    <scope>NUCLEOTIDE SEQUENCE</scope>
    <source>
        <strain evidence="3">CCMP291</strain>
    </source>
</reference>
<protein>
    <submittedName>
        <fullName evidence="2">Uncharacterized protein</fullName>
    </submittedName>
</protein>
<sequence>MALQRSSRFNIEFFGNPAASNRIKTLATDPFYLFSSDHPLALMLPEALNTTEYGSKIGIAIRDMNFIVLAGVALDSEVANGGTHFIIDPGRLTKLFSDLDAQGAQLDPIQGDATFAMPRAHSILSYFIAKMPIDDRIIEADDVFYDGTADNAGTGTCFDWITPKLFITGEGHERHVLLSQFMLMLPDYHFKGTPTTGGRSSSTFTDILDQMLSVIAAAGQHRAFEELPFQAQATALVAWWKRTRPPVMLIPYVSNPCMEVERRAVETRAGQLGPLLAENWRPAFPLIGNFWPHPVDDIIAEMSALATSLNIPGITAGLTIEVIMALSAVIKDLGVFAVGSTNAERTAEIVRAFKHSLNDKDKDISAESKQALQSDPVYIDLRNEVIKYDLSEPLEIAKLLLRHPHVFGILFMNGKCADGDFWKRMGAIRTESTVQGIFTEMISFNTKGEPAEYGAILAEGIGKSLLKGVFNRNWWTTLAPLIAKREGIATHGKIDKRLRGLSAAALYADADAMRILEHPIRMIMKLLGLNVGNEIGSFVKTWRTLIRMASAIEGLPDYCQPKKGLRTRLIEIGEMIFKCPQDRFECMLATPPTAATKVTEFLIEGPAHNALLELDGYIDRIIKDVDDASYGFSRNASLNKHGDHDDDDDDSDGEIPINPKKKRKFERTVVDDTAYTKGDAKAWGLAASTHGIFLNAEGTILAFGSQVATKFETPPNIEANCVACFAPSKHCAERNKWCKTPGPCWKAGGADAHARVKDFPDEVCRPMPNEKHADIDWDKM</sequence>
<dbReference type="Proteomes" id="UP000037460">
    <property type="component" value="Unassembled WGS sequence"/>
</dbReference>
<name>A0A0M0JSD1_9EUKA</name>
<organism evidence="2 3">
    <name type="scientific">Chrysochromulina tobinii</name>
    <dbReference type="NCBI Taxonomy" id="1460289"/>
    <lineage>
        <taxon>Eukaryota</taxon>
        <taxon>Haptista</taxon>
        <taxon>Haptophyta</taxon>
        <taxon>Prymnesiophyceae</taxon>
        <taxon>Prymnesiales</taxon>
        <taxon>Chrysochromulinaceae</taxon>
        <taxon>Chrysochromulina</taxon>
    </lineage>
</organism>
<evidence type="ECO:0000313" key="2">
    <source>
        <dbReference type="EMBL" id="KOO29464.1"/>
    </source>
</evidence>
<evidence type="ECO:0000313" key="3">
    <source>
        <dbReference type="Proteomes" id="UP000037460"/>
    </source>
</evidence>
<dbReference type="EMBL" id="JWZX01002411">
    <property type="protein sequence ID" value="KOO29464.1"/>
    <property type="molecule type" value="Genomic_DNA"/>
</dbReference>
<comment type="caution">
    <text evidence="2">The sequence shown here is derived from an EMBL/GenBank/DDBJ whole genome shotgun (WGS) entry which is preliminary data.</text>
</comment>
<gene>
    <name evidence="2" type="ORF">Ctob_008073</name>
</gene>
<feature type="region of interest" description="Disordered" evidence="1">
    <location>
        <begin position="636"/>
        <end position="660"/>
    </location>
</feature>
<keyword evidence="3" id="KW-1185">Reference proteome</keyword>
<accession>A0A0M0JSD1</accession>